<dbReference type="EMBL" id="JBEHEF010000005">
    <property type="protein sequence ID" value="MEQ9937857.1"/>
    <property type="molecule type" value="Genomic_DNA"/>
</dbReference>
<name>A0ABV1P9P8_9GAMM</name>
<feature type="domain" description="Bacterial shufflon protein N-terminal" evidence="1">
    <location>
        <begin position="355"/>
        <end position="415"/>
    </location>
</feature>
<evidence type="ECO:0000313" key="4">
    <source>
        <dbReference type="Proteomes" id="UP001463408"/>
    </source>
</evidence>
<dbReference type="InterPro" id="IPR037053">
    <property type="entry name" value="Phage_tail_collar_dom_sf"/>
</dbReference>
<comment type="caution">
    <text evidence="3">The sequence shown here is derived from an EMBL/GenBank/DDBJ whole genome shotgun (WGS) entry which is preliminary data.</text>
</comment>
<reference evidence="3 4" key="1">
    <citation type="submission" date="2024-06" db="EMBL/GenBank/DDBJ databases">
        <title>Pangenomics to understand the prophage dynamics in the radiating lineages of P. brasiliense.</title>
        <authorList>
            <person name="Pardeshi L.A."/>
            <person name="Van Duivenbode I."/>
            <person name="Jonkheer E.M."/>
            <person name="Pel M.J.C."/>
            <person name="Kupczok A."/>
            <person name="De Ridder D."/>
            <person name="Smit S."/>
            <person name="Van Der Lee T.J."/>
        </authorList>
    </citation>
    <scope>NUCLEOTIDE SEQUENCE [LARGE SCALE GENOMIC DNA]</scope>
    <source>
        <strain evidence="3 4">PD 8607</strain>
    </source>
</reference>
<evidence type="ECO:0000313" key="3">
    <source>
        <dbReference type="EMBL" id="MEQ9937857.1"/>
    </source>
</evidence>
<accession>A0ABV1P9P8</accession>
<dbReference type="InterPro" id="IPR011083">
    <property type="entry name" value="Phage_tail_collar_dom"/>
</dbReference>
<protein>
    <submittedName>
        <fullName evidence="3">Shufflon system plasmid conjugative transfer pilus tip adhesin PilV</fullName>
    </submittedName>
</protein>
<dbReference type="Gene3D" id="3.90.1340.10">
    <property type="entry name" value="Phage tail collar domain"/>
    <property type="match status" value="1"/>
</dbReference>
<feature type="domain" description="Phage tail collar" evidence="2">
    <location>
        <begin position="426"/>
        <end position="473"/>
    </location>
</feature>
<proteinExistence type="predicted"/>
<dbReference type="Pfam" id="PF07484">
    <property type="entry name" value="Collar"/>
    <property type="match status" value="1"/>
</dbReference>
<dbReference type="Pfam" id="PF04917">
    <property type="entry name" value="Shufflon_N"/>
    <property type="match status" value="1"/>
</dbReference>
<dbReference type="InterPro" id="IPR007001">
    <property type="entry name" value="Shufflon_N"/>
</dbReference>
<dbReference type="RefSeq" id="WP_249725742.1">
    <property type="nucleotide sequence ID" value="NZ_JBEHEF010000005.1"/>
</dbReference>
<organism evidence="3 4">
    <name type="scientific">Pectobacterium polonicum</name>
    <dbReference type="NCBI Taxonomy" id="2485124"/>
    <lineage>
        <taxon>Bacteria</taxon>
        <taxon>Pseudomonadati</taxon>
        <taxon>Pseudomonadota</taxon>
        <taxon>Gammaproteobacteria</taxon>
        <taxon>Enterobacterales</taxon>
        <taxon>Pectobacteriaceae</taxon>
        <taxon>Pectobacterium</taxon>
    </lineage>
</organism>
<sequence>MNIINNKGFSLLELILVLGVGTAVTFIKFQDMKKEQENIVAKAVGEQIKQMGDAVNSYINIRYDKLSTLSSSSSQTSDPGPRICSANGCEITYQTLVNEGLLPASYTGVNVQKSSYKILLRRSGIVPNYIINGLITTSDIWDEGGKVRYDLLGKAMQAAGIDSGMTRTGTVASGYGGQWTELSANYSNITAAGLLVYRVGYDSSMYSVYLRRDGTLPMTGDLNMGGQSINNVKDITASDDINATSFNGKYGRFSRNVSISEDLTVNGFSSFGKNVSIDGQLVVKNGINAETYISAKTQNSKIQIGGGGSSNQNAVLIYVSGGAGDGYISLSGNNISSTKLDIWGSQKIRGDLTLSASNDGKTTGAIQASGNINSSGIVSGQYLQPTSTMVSGASCSSNGLISKDTYGVILSCQNGIWKSTSSIQPGTITMWGTAVPPEGWLELNGQVFNAYGNPVLASLYPSGKVPDFRGYFPRGWDNGRGIDPDSNRAMLSYQGDAIRNITGEFNPGGSSVWGSGVFSAYGWPKPSNSGAAGDSAIVKFDASNVVPTAEENRPKNVAVMFIIKAG</sequence>
<dbReference type="Proteomes" id="UP001463408">
    <property type="component" value="Unassembled WGS sequence"/>
</dbReference>
<gene>
    <name evidence="3" type="primary">pilV</name>
    <name evidence="3" type="ORF">ABRQ07_09590</name>
</gene>
<evidence type="ECO:0000259" key="2">
    <source>
        <dbReference type="Pfam" id="PF07484"/>
    </source>
</evidence>
<keyword evidence="4" id="KW-1185">Reference proteome</keyword>
<evidence type="ECO:0000259" key="1">
    <source>
        <dbReference type="Pfam" id="PF04917"/>
    </source>
</evidence>
<dbReference type="SUPFAM" id="SSF88874">
    <property type="entry name" value="Receptor-binding domain of short tail fibre protein gp12"/>
    <property type="match status" value="1"/>
</dbReference>